<organism evidence="2 3">
    <name type="scientific">Dendrobium nobile</name>
    <name type="common">Orchid</name>
    <dbReference type="NCBI Taxonomy" id="94219"/>
    <lineage>
        <taxon>Eukaryota</taxon>
        <taxon>Viridiplantae</taxon>
        <taxon>Streptophyta</taxon>
        <taxon>Embryophyta</taxon>
        <taxon>Tracheophyta</taxon>
        <taxon>Spermatophyta</taxon>
        <taxon>Magnoliopsida</taxon>
        <taxon>Liliopsida</taxon>
        <taxon>Asparagales</taxon>
        <taxon>Orchidaceae</taxon>
        <taxon>Epidendroideae</taxon>
        <taxon>Malaxideae</taxon>
        <taxon>Dendrobiinae</taxon>
        <taxon>Dendrobium</taxon>
    </lineage>
</organism>
<feature type="region of interest" description="Disordered" evidence="1">
    <location>
        <begin position="1"/>
        <end position="56"/>
    </location>
</feature>
<proteinExistence type="predicted"/>
<reference evidence="2" key="1">
    <citation type="journal article" date="2022" name="Front. Genet.">
        <title>Chromosome-Scale Assembly of the Dendrobium nobile Genome Provides Insights Into the Molecular Mechanism of the Biosynthesis of the Medicinal Active Ingredient of Dendrobium.</title>
        <authorList>
            <person name="Xu Q."/>
            <person name="Niu S.-C."/>
            <person name="Li K.-L."/>
            <person name="Zheng P.-J."/>
            <person name="Zhang X.-J."/>
            <person name="Jia Y."/>
            <person name="Liu Y."/>
            <person name="Niu Y.-X."/>
            <person name="Yu L.-H."/>
            <person name="Chen D.-F."/>
            <person name="Zhang G.-Q."/>
        </authorList>
    </citation>
    <scope>NUCLEOTIDE SEQUENCE</scope>
    <source>
        <tissue evidence="2">Leaf</tissue>
    </source>
</reference>
<dbReference type="EMBL" id="JAGYWB010000005">
    <property type="protein sequence ID" value="KAI0522660.1"/>
    <property type="molecule type" value="Genomic_DNA"/>
</dbReference>
<evidence type="ECO:0000313" key="3">
    <source>
        <dbReference type="Proteomes" id="UP000829196"/>
    </source>
</evidence>
<name>A0A8T3BUL8_DENNO</name>
<keyword evidence="3" id="KW-1185">Reference proteome</keyword>
<comment type="caution">
    <text evidence="2">The sequence shown here is derived from an EMBL/GenBank/DDBJ whole genome shotgun (WGS) entry which is preliminary data.</text>
</comment>
<dbReference type="Proteomes" id="UP000829196">
    <property type="component" value="Unassembled WGS sequence"/>
</dbReference>
<feature type="compositionally biased region" description="Basic and acidic residues" evidence="1">
    <location>
        <begin position="42"/>
        <end position="55"/>
    </location>
</feature>
<accession>A0A8T3BUL8</accession>
<protein>
    <submittedName>
        <fullName evidence="2">Uncharacterized protein</fullName>
    </submittedName>
</protein>
<sequence length="72" mass="7579">MGDAEILAGETDGVRAPAGREQLAGRRSVRPPITGLGARGKSAQERTTGIERAREGYSSPVVGFQRVLSDRG</sequence>
<evidence type="ECO:0000313" key="2">
    <source>
        <dbReference type="EMBL" id="KAI0522660.1"/>
    </source>
</evidence>
<evidence type="ECO:0000256" key="1">
    <source>
        <dbReference type="SAM" id="MobiDB-lite"/>
    </source>
</evidence>
<gene>
    <name evidence="2" type="ORF">KFK09_005045</name>
</gene>
<dbReference type="AlphaFoldDB" id="A0A8T3BUL8"/>